<proteinExistence type="predicted"/>
<evidence type="ECO:0000313" key="2">
    <source>
        <dbReference type="EMBL" id="SEH18137.1"/>
    </source>
</evidence>
<protein>
    <submittedName>
        <fullName evidence="2">Universal stress protein family protein</fullName>
    </submittedName>
</protein>
<dbReference type="SUPFAM" id="SSF52402">
    <property type="entry name" value="Adenine nucleotide alpha hydrolases-like"/>
    <property type="match status" value="1"/>
</dbReference>
<gene>
    <name evidence="2" type="ORF">SAMN04487967_3672</name>
</gene>
<evidence type="ECO:0000259" key="1">
    <source>
        <dbReference type="Pfam" id="PF00582"/>
    </source>
</evidence>
<dbReference type="InterPro" id="IPR014729">
    <property type="entry name" value="Rossmann-like_a/b/a_fold"/>
</dbReference>
<dbReference type="AlphaFoldDB" id="A0A1H6G4X0"/>
<feature type="domain" description="UspA" evidence="1">
    <location>
        <begin position="1"/>
        <end position="81"/>
    </location>
</feature>
<reference evidence="3" key="1">
    <citation type="submission" date="2016-10" db="EMBL/GenBank/DDBJ databases">
        <authorList>
            <person name="Varghese N."/>
            <person name="Submissions S."/>
        </authorList>
    </citation>
    <scope>NUCLEOTIDE SEQUENCE [LARGE SCALE GENOMIC DNA]</scope>
    <source>
        <strain evidence="3">CGMCC 1.8981</strain>
    </source>
</reference>
<sequence>MFDRALVPTDGSGPATAALELSIKIASTTTTVHLLYVSEVDETTDVVGGDELDASERAGDEILADASELARPLERPSNVRCDEEVHETEFSSTRRATTSISSSWALTDAAKSTAKEN</sequence>
<dbReference type="Gene3D" id="3.40.50.620">
    <property type="entry name" value="HUPs"/>
    <property type="match status" value="1"/>
</dbReference>
<dbReference type="Pfam" id="PF00582">
    <property type="entry name" value="Usp"/>
    <property type="match status" value="1"/>
</dbReference>
<name>A0A1H6G4X0_9EURY</name>
<evidence type="ECO:0000313" key="3">
    <source>
        <dbReference type="Proteomes" id="UP000199112"/>
    </source>
</evidence>
<dbReference type="Proteomes" id="UP000199112">
    <property type="component" value="Unassembled WGS sequence"/>
</dbReference>
<dbReference type="InterPro" id="IPR006016">
    <property type="entry name" value="UspA"/>
</dbReference>
<organism evidence="2 3">
    <name type="scientific">Natronorubrum sediminis</name>
    <dbReference type="NCBI Taxonomy" id="640943"/>
    <lineage>
        <taxon>Archaea</taxon>
        <taxon>Methanobacteriati</taxon>
        <taxon>Methanobacteriota</taxon>
        <taxon>Stenosarchaea group</taxon>
        <taxon>Halobacteria</taxon>
        <taxon>Halobacteriales</taxon>
        <taxon>Natrialbaceae</taxon>
        <taxon>Natronorubrum</taxon>
    </lineage>
</organism>
<keyword evidence="3" id="KW-1185">Reference proteome</keyword>
<dbReference type="EMBL" id="FNWL01000006">
    <property type="protein sequence ID" value="SEH18137.1"/>
    <property type="molecule type" value="Genomic_DNA"/>
</dbReference>
<accession>A0A1H6G4X0</accession>